<feature type="domain" description="LysR substrate-binding" evidence="5">
    <location>
        <begin position="6"/>
        <end position="135"/>
    </location>
</feature>
<dbReference type="eggNOG" id="COG0583">
    <property type="taxonomic scope" value="Bacteria"/>
</dbReference>
<protein>
    <submittedName>
        <fullName evidence="6">Transcriptional regulators, LysR family</fullName>
    </submittedName>
</protein>
<dbReference type="Pfam" id="PF03466">
    <property type="entry name" value="LysR_substrate"/>
    <property type="match status" value="1"/>
</dbReference>
<dbReference type="Gene3D" id="3.40.190.290">
    <property type="match status" value="1"/>
</dbReference>
<evidence type="ECO:0000256" key="2">
    <source>
        <dbReference type="ARBA" id="ARBA00023015"/>
    </source>
</evidence>
<organism evidence="6 7">
    <name type="scientific">Mycetohabitans rhizoxinica (strain DSM 19002 / CIP 109453 / HKI 454)</name>
    <name type="common">Paraburkholderia rhizoxinica</name>
    <dbReference type="NCBI Taxonomy" id="882378"/>
    <lineage>
        <taxon>Bacteria</taxon>
        <taxon>Pseudomonadati</taxon>
        <taxon>Pseudomonadota</taxon>
        <taxon>Betaproteobacteria</taxon>
        <taxon>Burkholderiales</taxon>
        <taxon>Burkholderiaceae</taxon>
        <taxon>Mycetohabitans</taxon>
    </lineage>
</organism>
<dbReference type="GO" id="GO:0003677">
    <property type="term" value="F:DNA binding"/>
    <property type="evidence" value="ECO:0007669"/>
    <property type="project" value="UniProtKB-KW"/>
</dbReference>
<keyword evidence="4" id="KW-0804">Transcription</keyword>
<dbReference type="PANTHER" id="PTHR30346">
    <property type="entry name" value="TRANSCRIPTIONAL DUAL REGULATOR HCAR-RELATED"/>
    <property type="match status" value="1"/>
</dbReference>
<dbReference type="KEGG" id="brh:RBRH_01816"/>
<gene>
    <name evidence="6" type="ordered locus">RBRH_01816</name>
</gene>
<dbReference type="AlphaFoldDB" id="E5AV10"/>
<accession>E5AV10</accession>
<dbReference type="InterPro" id="IPR005119">
    <property type="entry name" value="LysR_subst-bd"/>
</dbReference>
<comment type="similarity">
    <text evidence="1">Belongs to the LysR transcriptional regulatory family.</text>
</comment>
<sequence length="142" mass="15386">MYSGVDRLVAVFPMDHPHARRQHIGLDHLLSEPLVLMVQGTSVRAIVDAALANASSTPDISCEPTYMMTAVAMVRSGLGITILPSNAREVRAEPGLVVRPIADEAFVCPIALVKMRSRTLPPVTERFVSALRRKLNDGTTLA</sequence>
<name>E5AV10_MYCRK</name>
<keyword evidence="2" id="KW-0805">Transcription regulation</keyword>
<dbReference type="Proteomes" id="UP000007437">
    <property type="component" value="Plasmid pBRH01"/>
</dbReference>
<evidence type="ECO:0000259" key="5">
    <source>
        <dbReference type="Pfam" id="PF03466"/>
    </source>
</evidence>
<keyword evidence="3" id="KW-0238">DNA-binding</keyword>
<proteinExistence type="inferred from homology"/>
<evidence type="ECO:0000256" key="4">
    <source>
        <dbReference type="ARBA" id="ARBA00023163"/>
    </source>
</evidence>
<evidence type="ECO:0000256" key="1">
    <source>
        <dbReference type="ARBA" id="ARBA00009437"/>
    </source>
</evidence>
<dbReference type="GO" id="GO:0032993">
    <property type="term" value="C:protein-DNA complex"/>
    <property type="evidence" value="ECO:0007669"/>
    <property type="project" value="TreeGrafter"/>
</dbReference>
<dbReference type="GO" id="GO:0003700">
    <property type="term" value="F:DNA-binding transcription factor activity"/>
    <property type="evidence" value="ECO:0007669"/>
    <property type="project" value="TreeGrafter"/>
</dbReference>
<dbReference type="SUPFAM" id="SSF53850">
    <property type="entry name" value="Periplasmic binding protein-like II"/>
    <property type="match status" value="1"/>
</dbReference>
<reference evidence="6 7" key="1">
    <citation type="journal article" date="2011" name="J. Bacteriol.">
        <title>Complete genome sequence of Burkholderia rhizoxinica, an endosymbiont of Rhizopus microsporus.</title>
        <authorList>
            <person name="Lackner G."/>
            <person name="Moebius N."/>
            <person name="Partida-Martinez L."/>
            <person name="Hertweck C."/>
        </authorList>
    </citation>
    <scope>NUCLEOTIDE SEQUENCE [LARGE SCALE GENOMIC DNA]</scope>
    <source>
        <strain evidence="7">DSM 19002 / CIP 109453 / HKI 454</strain>
        <plasmid evidence="6 7">pBRH01</plasmid>
    </source>
</reference>
<dbReference type="PANTHER" id="PTHR30346:SF28">
    <property type="entry name" value="HTH-TYPE TRANSCRIPTIONAL REGULATOR CYNR"/>
    <property type="match status" value="1"/>
</dbReference>
<dbReference type="HOGENOM" id="CLU_1812174_0_0_4"/>
<dbReference type="EMBL" id="FR687360">
    <property type="protein sequence ID" value="CBW76934.1"/>
    <property type="molecule type" value="Genomic_DNA"/>
</dbReference>
<evidence type="ECO:0000313" key="6">
    <source>
        <dbReference type="EMBL" id="CBW76934.1"/>
    </source>
</evidence>
<evidence type="ECO:0000256" key="3">
    <source>
        <dbReference type="ARBA" id="ARBA00023125"/>
    </source>
</evidence>
<keyword evidence="6" id="KW-0614">Plasmid</keyword>
<evidence type="ECO:0000313" key="7">
    <source>
        <dbReference type="Proteomes" id="UP000007437"/>
    </source>
</evidence>
<geneLocation type="plasmid" evidence="6 7">
    <name>pBRH01</name>
</geneLocation>